<evidence type="ECO:0000313" key="7">
    <source>
        <dbReference type="Proteomes" id="UP000257080"/>
    </source>
</evidence>
<proteinExistence type="predicted"/>
<dbReference type="GO" id="GO:0003700">
    <property type="term" value="F:DNA-binding transcription factor activity"/>
    <property type="evidence" value="ECO:0007669"/>
    <property type="project" value="InterPro"/>
</dbReference>
<name>A0A3E0WGH7_9MICO</name>
<gene>
    <name evidence="6" type="ORF">B7R25_00060</name>
</gene>
<dbReference type="EMBL" id="NBXE01000002">
    <property type="protein sequence ID" value="RFA29436.1"/>
    <property type="molecule type" value="Genomic_DNA"/>
</dbReference>
<dbReference type="InterPro" id="IPR050204">
    <property type="entry name" value="AraC_XylS_family_regulators"/>
</dbReference>
<dbReference type="Proteomes" id="UP000257080">
    <property type="component" value="Unassembled WGS sequence"/>
</dbReference>
<organism evidence="6 7">
    <name type="scientific">Subtercola boreus</name>
    <dbReference type="NCBI Taxonomy" id="120213"/>
    <lineage>
        <taxon>Bacteria</taxon>
        <taxon>Bacillati</taxon>
        <taxon>Actinomycetota</taxon>
        <taxon>Actinomycetes</taxon>
        <taxon>Micrococcales</taxon>
        <taxon>Microbacteriaceae</taxon>
        <taxon>Subtercola</taxon>
    </lineage>
</organism>
<evidence type="ECO:0000256" key="2">
    <source>
        <dbReference type="ARBA" id="ARBA00023125"/>
    </source>
</evidence>
<reference evidence="6 7" key="1">
    <citation type="submission" date="2017-04" db="EMBL/GenBank/DDBJ databases">
        <title>Comparative genome analysis of Subtercola boreus.</title>
        <authorList>
            <person name="Cho Y.-J."/>
            <person name="Cho A."/>
            <person name="Kim O.-S."/>
            <person name="Lee J.-I."/>
        </authorList>
    </citation>
    <scope>NUCLEOTIDE SEQUENCE [LARGE SCALE GENOMIC DNA]</scope>
    <source>
        <strain evidence="6 7">P28004</strain>
    </source>
</reference>
<accession>A0A3E0WGH7</accession>
<dbReference type="OrthoDB" id="4944076at2"/>
<dbReference type="SMART" id="SM00342">
    <property type="entry name" value="HTH_ARAC"/>
    <property type="match status" value="1"/>
</dbReference>
<protein>
    <recommendedName>
        <fullName evidence="5">HTH araC/xylS-type domain-containing protein</fullName>
    </recommendedName>
</protein>
<comment type="caution">
    <text evidence="6">The sequence shown here is derived from an EMBL/GenBank/DDBJ whole genome shotgun (WGS) entry which is preliminary data.</text>
</comment>
<evidence type="ECO:0000256" key="1">
    <source>
        <dbReference type="ARBA" id="ARBA00023015"/>
    </source>
</evidence>
<keyword evidence="2" id="KW-0238">DNA-binding</keyword>
<dbReference type="PROSITE" id="PS01124">
    <property type="entry name" value="HTH_ARAC_FAMILY_2"/>
    <property type="match status" value="1"/>
</dbReference>
<feature type="region of interest" description="Disordered" evidence="4">
    <location>
        <begin position="1"/>
        <end position="92"/>
    </location>
</feature>
<evidence type="ECO:0000256" key="3">
    <source>
        <dbReference type="ARBA" id="ARBA00023163"/>
    </source>
</evidence>
<evidence type="ECO:0000313" key="6">
    <source>
        <dbReference type="EMBL" id="RFA29436.1"/>
    </source>
</evidence>
<evidence type="ECO:0000259" key="5">
    <source>
        <dbReference type="PROSITE" id="PS01124"/>
    </source>
</evidence>
<dbReference type="AlphaFoldDB" id="A0A3E0WGH7"/>
<feature type="domain" description="HTH araC/xylS-type" evidence="5">
    <location>
        <begin position="313"/>
        <end position="414"/>
    </location>
</feature>
<keyword evidence="3" id="KW-0804">Transcription</keyword>
<dbReference type="PANTHER" id="PTHR46796:SF6">
    <property type="entry name" value="ARAC SUBFAMILY"/>
    <property type="match status" value="1"/>
</dbReference>
<evidence type="ECO:0000256" key="4">
    <source>
        <dbReference type="SAM" id="MobiDB-lite"/>
    </source>
</evidence>
<dbReference type="Pfam" id="PF12833">
    <property type="entry name" value="HTH_18"/>
    <property type="match status" value="1"/>
</dbReference>
<dbReference type="InterPro" id="IPR018060">
    <property type="entry name" value="HTH_AraC"/>
</dbReference>
<dbReference type="Gene3D" id="1.10.10.60">
    <property type="entry name" value="Homeodomain-like"/>
    <property type="match status" value="1"/>
</dbReference>
<keyword evidence="1" id="KW-0805">Transcription regulation</keyword>
<dbReference type="GO" id="GO:0043565">
    <property type="term" value="F:sequence-specific DNA binding"/>
    <property type="evidence" value="ECO:0007669"/>
    <property type="project" value="InterPro"/>
</dbReference>
<dbReference type="PANTHER" id="PTHR46796">
    <property type="entry name" value="HTH-TYPE TRANSCRIPTIONAL ACTIVATOR RHAS-RELATED"/>
    <property type="match status" value="1"/>
</dbReference>
<sequence>MGQPDVTVREGVSTHSAQPRKPLWQERRWCSSTMPGTRRLTPGTRSRRQIDQGDEMTTAPQHPTAKHHPTAPHHPTAQPHPIVRNQPTPWLHAPAPQAFAETQATTRQQWSRQGQEALDLSAGNVTCDDPKNFRSRGVLWTFGDVIASDVVMTPCSITPTFEEATGDADYVSVVFIMTGGFTIFDGSQPFTVSKGGSGWFPGWTRVTATNQHTSRFARVSVPRCALNGVEKRHRPFGVFKSQMMLTAPALSFVLELMHTTDERSLREARPRSVGSTSNGHPAAAVLTQLVSGLFIEQAGFRLDSTDLTSGLWAQAMAVIDREFANPMLDPGALADRLHVSLRHLQRAFAQNGATISDAVRERRAAAVVATMTGGTSPYLSLGEVALMNGFSSIKEMRFALRSKHGMTPSEFRTTSLAAAG</sequence>